<accession>A0A0D7LSA1</accession>
<reference evidence="5" key="4">
    <citation type="journal article" date="2021" name="Microb. Genom.">
        <title>A genomic epidemiological study shows that prevalence of antimicrobial resistance in Enterobacterales is associated with the livestock host, as well as antimicrobial usage.</title>
        <authorList>
            <person name="AbuOun M."/>
            <person name="Jones H."/>
            <person name="Stubberfield E."/>
            <person name="Gilson D."/>
            <person name="Shaw L.P."/>
            <person name="Hubbard A.T.M."/>
            <person name="Chau K.K."/>
            <person name="Sebra R."/>
            <person name="Peto T.E.A."/>
            <person name="Crook D.W."/>
            <person name="Read D.S."/>
            <person name="Gweon H.S."/>
            <person name="Walker A.S."/>
            <person name="Stoesser N."/>
            <person name="Smith R.P."/>
            <person name="Anjum M.F."/>
            <person name="On Behalf Of The Rehab Consortium."/>
        </authorList>
    </citation>
    <scope>NUCLEOTIDE SEQUENCE</scope>
    <source>
        <strain evidence="5">RHBSTW-00370</strain>
    </source>
</reference>
<evidence type="ECO:0000313" key="3">
    <source>
        <dbReference type="EMBL" id="MDW2760499.1"/>
    </source>
</evidence>
<dbReference type="EMBL" id="JAWPBU010000025">
    <property type="protein sequence ID" value="MDW2760499.1"/>
    <property type="molecule type" value="Genomic_DNA"/>
</dbReference>
<evidence type="ECO:0000313" key="10">
    <source>
        <dbReference type="Proteomes" id="UP001164536"/>
    </source>
</evidence>
<dbReference type="Gene3D" id="3.30.70.100">
    <property type="match status" value="1"/>
</dbReference>
<dbReference type="EMBL" id="ABBJDF010000008">
    <property type="protein sequence ID" value="EHT9938641.1"/>
    <property type="molecule type" value="Genomic_DNA"/>
</dbReference>
<evidence type="ECO:0000313" key="7">
    <source>
        <dbReference type="Proteomes" id="UP000215827"/>
    </source>
</evidence>
<dbReference type="Proteomes" id="UP000512222">
    <property type="component" value="Chromosome"/>
</dbReference>
<dbReference type="EMBL" id="CP056573">
    <property type="protein sequence ID" value="QLV30832.1"/>
    <property type="molecule type" value="Genomic_DNA"/>
</dbReference>
<reference evidence="3" key="7">
    <citation type="submission" date="2023-10" db="EMBL/GenBank/DDBJ databases">
        <title>Fecal carriage and genetic characteristics of carbapenem-resistant Enterobacterales among healthy adults from four provinces of China.</title>
        <authorList>
            <person name="Li Y."/>
            <person name="Zhang R."/>
        </authorList>
    </citation>
    <scope>NUCLEOTIDE SEQUENCE</scope>
    <source>
        <strain evidence="3">HN-136</strain>
    </source>
</reference>
<dbReference type="NCBIfam" id="NF008333">
    <property type="entry name" value="PRK11118.1"/>
    <property type="match status" value="1"/>
</dbReference>
<evidence type="ECO:0000313" key="5">
    <source>
        <dbReference type="EMBL" id="QLV30832.1"/>
    </source>
</evidence>
<reference evidence="4 7" key="1">
    <citation type="submission" date="2017-04" db="EMBL/GenBank/DDBJ databases">
        <title>Emergence of KPC-2-producing Citrobacter isolates from sediments of a Chinese river.</title>
        <authorList>
            <person name="Zheng B."/>
        </authorList>
    </citation>
    <scope>NUCLEOTIDE SEQUENCE [LARGE SCALE GENOMIC DNA]</scope>
    <source>
        <strain evidence="4 7">C191</strain>
    </source>
</reference>
<evidence type="ECO:0000313" key="9">
    <source>
        <dbReference type="Proteomes" id="UP000512222"/>
    </source>
</evidence>
<name>A0A0D7LSA1_CITFR</name>
<evidence type="ECO:0000313" key="1">
    <source>
        <dbReference type="EMBL" id="AXZ48076.1"/>
    </source>
</evidence>
<dbReference type="SUPFAM" id="SSF54909">
    <property type="entry name" value="Dimeric alpha+beta barrel"/>
    <property type="match status" value="1"/>
</dbReference>
<keyword evidence="4" id="KW-0503">Monooxygenase</keyword>
<reference evidence="1 8" key="2">
    <citation type="submission" date="2018-09" db="EMBL/GenBank/DDBJ databases">
        <title>Whole genome sequencing of Citrobacter freundii AR_0116.</title>
        <authorList>
            <person name="Conlan S."/>
            <person name="Thomas P.J."/>
            <person name="Mullikin J."/>
            <person name="Frank K.M."/>
            <person name="Segre J.A."/>
        </authorList>
    </citation>
    <scope>NUCLEOTIDE SEQUENCE [LARGE SCALE GENOMIC DNA]</scope>
    <source>
        <strain evidence="1 8">AR_0116</strain>
    </source>
</reference>
<reference evidence="6" key="6">
    <citation type="submission" date="2022-12" db="EMBL/GenBank/DDBJ databases">
        <title>2953647.</title>
        <authorList>
            <person name="Hergert J."/>
            <person name="Casey R."/>
            <person name="Wagner J."/>
            <person name="Young E.L."/>
            <person name="Oakeson K.F."/>
        </authorList>
    </citation>
    <scope>NUCLEOTIDE SEQUENCE</scope>
    <source>
        <strain evidence="6">2953647</strain>
    </source>
</reference>
<organism evidence="4 7">
    <name type="scientific">Citrobacter freundii</name>
    <dbReference type="NCBI Taxonomy" id="546"/>
    <lineage>
        <taxon>Bacteria</taxon>
        <taxon>Pseudomonadati</taxon>
        <taxon>Pseudomonadota</taxon>
        <taxon>Gammaproteobacteria</taxon>
        <taxon>Enterobacterales</taxon>
        <taxon>Enterobacteriaceae</taxon>
        <taxon>Citrobacter</taxon>
        <taxon>Citrobacter freundii complex</taxon>
    </lineage>
</organism>
<dbReference type="PANTHER" id="PTHR39169:SF1">
    <property type="entry name" value="MONOOXYGENASE YDHR-RELATED"/>
    <property type="match status" value="1"/>
</dbReference>
<dbReference type="EMBL" id="CP114564">
    <property type="protein sequence ID" value="WAZ55262.1"/>
    <property type="molecule type" value="Genomic_DNA"/>
</dbReference>
<protein>
    <submittedName>
        <fullName evidence="4">Monooxygenase</fullName>
    </submittedName>
</protein>
<evidence type="ECO:0000313" key="2">
    <source>
        <dbReference type="EMBL" id="EHT9938641.1"/>
    </source>
</evidence>
<dbReference type="Proteomes" id="UP001278087">
    <property type="component" value="Unassembled WGS sequence"/>
</dbReference>
<sequence length="102" mass="11662">MSNKLVQIHFDFHGPFGAEMSSQLVELAESINQEPGFIWKIWTENEANHEAGGIYLFRDEDTAQAYIKKHTARLKHLGVEDVTFKIFDINEPLTKINHGHIG</sequence>
<evidence type="ECO:0000313" key="4">
    <source>
        <dbReference type="EMBL" id="OYR06960.1"/>
    </source>
</evidence>
<keyword evidence="4" id="KW-0560">Oxidoreductase</keyword>
<proteinExistence type="predicted"/>
<dbReference type="Proteomes" id="UP000263627">
    <property type="component" value="Chromosome"/>
</dbReference>
<reference evidence="9" key="3">
    <citation type="submission" date="2020-06" db="EMBL/GenBank/DDBJ databases">
        <title>REHAB project genomes.</title>
        <authorList>
            <person name="Shaw L.P."/>
        </authorList>
    </citation>
    <scope>NUCLEOTIDE SEQUENCE [LARGE SCALE GENOMIC DNA]</scope>
    <source>
        <strain evidence="9">RHBSTW-00370</strain>
    </source>
</reference>
<evidence type="ECO:0000313" key="8">
    <source>
        <dbReference type="Proteomes" id="UP000263627"/>
    </source>
</evidence>
<gene>
    <name evidence="1" type="ORF">AM363_14650</name>
    <name evidence="4" type="ORF">B9P89_02920</name>
    <name evidence="5" type="ORF">HV178_12950</name>
    <name evidence="2" type="ORF">KY227_001699</name>
    <name evidence="6" type="ORF">O4000_12985</name>
    <name evidence="3" type="ORF">RYZ67_18720</name>
</gene>
<dbReference type="InterPro" id="IPR014910">
    <property type="entry name" value="YdhR"/>
</dbReference>
<dbReference type="OrthoDB" id="1440627at2"/>
<keyword evidence="10" id="KW-1185">Reference proteome</keyword>
<dbReference type="GO" id="GO:0004497">
    <property type="term" value="F:monooxygenase activity"/>
    <property type="evidence" value="ECO:0007669"/>
    <property type="project" value="UniProtKB-KW"/>
</dbReference>
<dbReference type="Proteomes" id="UP000215827">
    <property type="component" value="Unassembled WGS sequence"/>
</dbReference>
<evidence type="ECO:0000313" key="6">
    <source>
        <dbReference type="EMBL" id="WAZ55262.1"/>
    </source>
</evidence>
<dbReference type="Proteomes" id="UP001164536">
    <property type="component" value="Chromosome"/>
</dbReference>
<dbReference type="PANTHER" id="PTHR39169">
    <property type="match status" value="1"/>
</dbReference>
<dbReference type="InterPro" id="IPR011008">
    <property type="entry name" value="Dimeric_a/b-barrel"/>
</dbReference>
<dbReference type="Pfam" id="PF08803">
    <property type="entry name" value="ydhR"/>
    <property type="match status" value="1"/>
</dbReference>
<dbReference type="AlphaFoldDB" id="A0A0D7LSA1"/>
<reference evidence="2" key="5">
    <citation type="submission" date="2021-07" db="EMBL/GenBank/DDBJ databases">
        <authorList>
            <consortium name="Clinical and Environmental Microbiology Branch: Whole genome sequencing antimicrobial resistance pathogens in the healthcare setting"/>
        </authorList>
    </citation>
    <scope>NUCLEOTIDE SEQUENCE</scope>
    <source>
        <strain evidence="2">2021DK-00049</strain>
    </source>
</reference>
<dbReference type="GeneID" id="87001390"/>
<dbReference type="EMBL" id="NEFA01000002">
    <property type="protein sequence ID" value="OYR06960.1"/>
    <property type="molecule type" value="Genomic_DNA"/>
</dbReference>
<dbReference type="EMBL" id="CP032184">
    <property type="protein sequence ID" value="AXZ48076.1"/>
    <property type="molecule type" value="Genomic_DNA"/>
</dbReference>
<dbReference type="RefSeq" id="WP_003836470.1">
    <property type="nucleotide sequence ID" value="NZ_BGLH01000007.1"/>
</dbReference>